<dbReference type="PROSITE" id="PS51052">
    <property type="entry name" value="CYCLOTIDE"/>
    <property type="match status" value="1"/>
</dbReference>
<protein>
    <submittedName>
        <fullName evidence="4">Cyclotide</fullName>
    </submittedName>
</protein>
<keyword evidence="1" id="KW-0611">Plant defense</keyword>
<organism evidence="4">
    <name type="scientific">Viola tricolor</name>
    <dbReference type="NCBI Taxonomy" id="214053"/>
    <lineage>
        <taxon>Eukaryota</taxon>
        <taxon>Viridiplantae</taxon>
        <taxon>Streptophyta</taxon>
        <taxon>Embryophyta</taxon>
        <taxon>Tracheophyta</taxon>
        <taxon>Spermatophyta</taxon>
        <taxon>Magnoliopsida</taxon>
        <taxon>eudicotyledons</taxon>
        <taxon>Gunneridae</taxon>
        <taxon>Pentapetalae</taxon>
        <taxon>rosids</taxon>
        <taxon>fabids</taxon>
        <taxon>Malpighiales</taxon>
        <taxon>Violaceae</taxon>
        <taxon>Viola</taxon>
        <taxon>Viola subgen. Viola</taxon>
        <taxon>Viola sect. Melanium</taxon>
        <taxon>Viola subsect. Bracteolatae</taxon>
    </lineage>
</organism>
<dbReference type="InterPro" id="IPR012323">
    <property type="entry name" value="Cyclotide_bracelet_CS"/>
</dbReference>
<evidence type="ECO:0000256" key="2">
    <source>
        <dbReference type="ARBA" id="ARBA00023157"/>
    </source>
</evidence>
<evidence type="ECO:0000256" key="3">
    <source>
        <dbReference type="SAM" id="SignalP"/>
    </source>
</evidence>
<dbReference type="Pfam" id="PF03784">
    <property type="entry name" value="Cyclotide"/>
    <property type="match status" value="1"/>
</dbReference>
<evidence type="ECO:0000313" key="4">
    <source>
        <dbReference type="EMBL" id="ALI30820.1"/>
    </source>
</evidence>
<dbReference type="SUPFAM" id="SSF57038">
    <property type="entry name" value="Cyclotides"/>
    <property type="match status" value="1"/>
</dbReference>
<dbReference type="GO" id="GO:0006952">
    <property type="term" value="P:defense response"/>
    <property type="evidence" value="ECO:0007669"/>
    <property type="project" value="UniProtKB-KW"/>
</dbReference>
<reference evidence="4" key="1">
    <citation type="journal article" date="2015" name="J. Proteome Res.">
        <title>Peptidomics of Circular Cysteine-Rich Plant Peptides: Analysis of the Diversity of Cyclotides from Viola tricolor by Transcriptome and Proteome Mining.</title>
        <authorList>
            <person name="Hellinger R."/>
            <person name="Koehbach J."/>
            <person name="Soltis D.E."/>
            <person name="Carpenter E.J."/>
            <person name="Wong G.K."/>
            <person name="Gruber C.W."/>
        </authorList>
    </citation>
    <scope>NUCLEOTIDE SEQUENCE</scope>
    <source>
        <strain evidence="4">2</strain>
    </source>
</reference>
<feature type="chain" id="PRO_5006041746" evidence="3">
    <location>
        <begin position="23"/>
        <end position="116"/>
    </location>
</feature>
<keyword evidence="2" id="KW-1015">Disulfide bond</keyword>
<sequence>MEMKSMIVGFVLIAAFALPALAAFEKDVITPRAVRMILEKVSPNSNMNMLDEKVISALTSKTLISNPLVEEALLKQHNTLGGSIPCGESCVWIPCISGIAGCSCSNKVCYLNSLAN</sequence>
<keyword evidence="3" id="KW-0732">Signal</keyword>
<dbReference type="PROSITE" id="PS60008">
    <property type="entry name" value="CYCLOTIDE_BRACELET"/>
    <property type="match status" value="1"/>
</dbReference>
<feature type="signal peptide" evidence="3">
    <location>
        <begin position="1"/>
        <end position="22"/>
    </location>
</feature>
<dbReference type="InterPro" id="IPR005535">
    <property type="entry name" value="Cyclotide"/>
</dbReference>
<dbReference type="AlphaFoldDB" id="A0A0N9YQG6"/>
<dbReference type="InterPro" id="IPR036146">
    <property type="entry name" value="Cyclotide_sf"/>
</dbReference>
<evidence type="ECO:0000256" key="1">
    <source>
        <dbReference type="ARBA" id="ARBA00022821"/>
    </source>
</evidence>
<name>A0A0N9YQG6_9ROSI</name>
<dbReference type="EMBL" id="KT203800">
    <property type="protein sequence ID" value="ALI30820.1"/>
    <property type="molecule type" value="mRNA"/>
</dbReference>
<proteinExistence type="evidence at transcript level"/>
<accession>A0A0N9YQG6</accession>